<dbReference type="EMBL" id="JABFAB010000012">
    <property type="protein sequence ID" value="MBA0666383.1"/>
    <property type="molecule type" value="Genomic_DNA"/>
</dbReference>
<dbReference type="SUPFAM" id="SSF118290">
    <property type="entry name" value="WRKY DNA-binding domain"/>
    <property type="match status" value="1"/>
</dbReference>
<evidence type="ECO:0000256" key="7">
    <source>
        <dbReference type="SAM" id="MobiDB-lite"/>
    </source>
</evidence>
<evidence type="ECO:0000259" key="8">
    <source>
        <dbReference type="PROSITE" id="PS50811"/>
    </source>
</evidence>
<evidence type="ECO:0000256" key="6">
    <source>
        <dbReference type="ARBA" id="ARBA00023242"/>
    </source>
</evidence>
<feature type="region of interest" description="Disordered" evidence="7">
    <location>
        <begin position="182"/>
        <end position="213"/>
    </location>
</feature>
<dbReference type="PANTHER" id="PTHR31221">
    <property type="entry name" value="WRKY TRANSCRIPTION FACTOR PROTEIN 1-RELATED"/>
    <property type="match status" value="1"/>
</dbReference>
<evidence type="ECO:0000313" key="10">
    <source>
        <dbReference type="Proteomes" id="UP000593573"/>
    </source>
</evidence>
<keyword evidence="4" id="KW-0238">DNA-binding</keyword>
<dbReference type="SMART" id="SM00774">
    <property type="entry name" value="WRKY"/>
    <property type="match status" value="1"/>
</dbReference>
<dbReference type="InterPro" id="IPR003657">
    <property type="entry name" value="WRKY_dom"/>
</dbReference>
<comment type="caution">
    <text evidence="9">The sequence shown here is derived from an EMBL/GenBank/DDBJ whole genome shotgun (WGS) entry which is preliminary data.</text>
</comment>
<dbReference type="PROSITE" id="PS50811">
    <property type="entry name" value="WRKY"/>
    <property type="match status" value="1"/>
</dbReference>
<dbReference type="Gene3D" id="2.20.25.80">
    <property type="entry name" value="WRKY domain"/>
    <property type="match status" value="1"/>
</dbReference>
<evidence type="ECO:0000256" key="2">
    <source>
        <dbReference type="ARBA" id="ARBA00022737"/>
    </source>
</evidence>
<keyword evidence="5" id="KW-0804">Transcription</keyword>
<dbReference type="Proteomes" id="UP000593573">
    <property type="component" value="Unassembled WGS sequence"/>
</dbReference>
<name>A0A7J8VUT3_9ROSI</name>
<dbReference type="OrthoDB" id="652816at2759"/>
<dbReference type="GO" id="GO:0003700">
    <property type="term" value="F:DNA-binding transcription factor activity"/>
    <property type="evidence" value="ECO:0007669"/>
    <property type="project" value="InterPro"/>
</dbReference>
<dbReference type="FunFam" id="2.20.25.80:FF:000006">
    <property type="entry name" value="WRKY transcription factor"/>
    <property type="match status" value="1"/>
</dbReference>
<evidence type="ECO:0000256" key="1">
    <source>
        <dbReference type="ARBA" id="ARBA00004123"/>
    </source>
</evidence>
<dbReference type="GO" id="GO:0043565">
    <property type="term" value="F:sequence-specific DNA binding"/>
    <property type="evidence" value="ECO:0007669"/>
    <property type="project" value="InterPro"/>
</dbReference>
<feature type="domain" description="WRKY" evidence="8">
    <location>
        <begin position="111"/>
        <end position="176"/>
    </location>
</feature>
<dbReference type="Pfam" id="PF03106">
    <property type="entry name" value="WRKY"/>
    <property type="match status" value="1"/>
</dbReference>
<dbReference type="AlphaFoldDB" id="A0A7J8VUT3"/>
<keyword evidence="3" id="KW-0805">Transcription regulation</keyword>
<keyword evidence="10" id="KW-1185">Reference proteome</keyword>
<reference evidence="9 10" key="1">
    <citation type="journal article" date="2019" name="Genome Biol. Evol.">
        <title>Insights into the evolution of the New World diploid cottons (Gossypium, subgenus Houzingenia) based on genome sequencing.</title>
        <authorList>
            <person name="Grover C.E."/>
            <person name="Arick M.A. 2nd"/>
            <person name="Thrash A."/>
            <person name="Conover J.L."/>
            <person name="Sanders W.S."/>
            <person name="Peterson D.G."/>
            <person name="Frelichowski J.E."/>
            <person name="Scheffler J.A."/>
            <person name="Scheffler B.E."/>
            <person name="Wendel J.F."/>
        </authorList>
    </citation>
    <scope>NUCLEOTIDE SEQUENCE [LARGE SCALE GENOMIC DNA]</scope>
    <source>
        <strain evidence="9">57</strain>
        <tissue evidence="9">Leaf</tissue>
    </source>
</reference>
<sequence length="300" mass="34035">MEEGGEKHDWVDDDSQEELVRELLDEESPFFLRSQGTIQPKAITSEEEVSKQLVSNVYSGPRIEDIENALSSVSNWKDQPQQTTRLVWTNSMLERNLSKIESKYTLKVRSCGNGMADDGYKWRKYGQKSIKNSPNPRSYYKCTNPRCNAKKQVEKSRDEADTLIITYEGLHLHFVDPYFPPLNDQPFQHDNNEPTKKPRKAISESGESRAFGLPQTMQIQEATTNNINSAVSLEGCPCPQEVASEGLLEDMVPWIIRNPFHNNIISSNSTSCSSSQTRSPPVSPSSLSWSPNYNPWPVFI</sequence>
<evidence type="ECO:0000313" key="9">
    <source>
        <dbReference type="EMBL" id="MBA0666383.1"/>
    </source>
</evidence>
<feature type="region of interest" description="Disordered" evidence="7">
    <location>
        <begin position="268"/>
        <end position="288"/>
    </location>
</feature>
<proteinExistence type="predicted"/>
<gene>
    <name evidence="9" type="ORF">Goklo_002796</name>
</gene>
<dbReference type="PANTHER" id="PTHR31221:SF42">
    <property type="entry name" value="WRKY TRANSCRIPTION FACTOR 49-RELATED"/>
    <property type="match status" value="1"/>
</dbReference>
<evidence type="ECO:0000256" key="4">
    <source>
        <dbReference type="ARBA" id="ARBA00023125"/>
    </source>
</evidence>
<dbReference type="GO" id="GO:0005634">
    <property type="term" value="C:nucleus"/>
    <property type="evidence" value="ECO:0007669"/>
    <property type="project" value="UniProtKB-SubCell"/>
</dbReference>
<keyword evidence="6" id="KW-0539">Nucleus</keyword>
<keyword evidence="2" id="KW-0677">Repeat</keyword>
<evidence type="ECO:0000256" key="3">
    <source>
        <dbReference type="ARBA" id="ARBA00023015"/>
    </source>
</evidence>
<evidence type="ECO:0000256" key="5">
    <source>
        <dbReference type="ARBA" id="ARBA00023163"/>
    </source>
</evidence>
<dbReference type="InterPro" id="IPR036576">
    <property type="entry name" value="WRKY_dom_sf"/>
</dbReference>
<dbReference type="InterPro" id="IPR044810">
    <property type="entry name" value="WRKY_plant"/>
</dbReference>
<comment type="subcellular location">
    <subcellularLocation>
        <location evidence="1">Nucleus</location>
    </subcellularLocation>
</comment>
<organism evidence="9 10">
    <name type="scientific">Gossypium klotzschianum</name>
    <dbReference type="NCBI Taxonomy" id="34286"/>
    <lineage>
        <taxon>Eukaryota</taxon>
        <taxon>Viridiplantae</taxon>
        <taxon>Streptophyta</taxon>
        <taxon>Embryophyta</taxon>
        <taxon>Tracheophyta</taxon>
        <taxon>Spermatophyta</taxon>
        <taxon>Magnoliopsida</taxon>
        <taxon>eudicotyledons</taxon>
        <taxon>Gunneridae</taxon>
        <taxon>Pentapetalae</taxon>
        <taxon>rosids</taxon>
        <taxon>malvids</taxon>
        <taxon>Malvales</taxon>
        <taxon>Malvaceae</taxon>
        <taxon>Malvoideae</taxon>
        <taxon>Gossypium</taxon>
    </lineage>
</organism>
<accession>A0A7J8VUT3</accession>
<protein>
    <recommendedName>
        <fullName evidence="8">WRKY domain-containing protein</fullName>
    </recommendedName>
</protein>